<reference evidence="2 3" key="1">
    <citation type="journal article" date="2023" name="Plants (Basel)">
        <title>Bridging the Gap: Combining Genomics and Transcriptomics Approaches to Understand Stylosanthes scabra, an Orphan Legume from the Brazilian Caatinga.</title>
        <authorList>
            <person name="Ferreira-Neto J.R.C."/>
            <person name="da Silva M.D."/>
            <person name="Binneck E."/>
            <person name="de Melo N.F."/>
            <person name="da Silva R.H."/>
            <person name="de Melo A.L.T.M."/>
            <person name="Pandolfi V."/>
            <person name="Bustamante F.O."/>
            <person name="Brasileiro-Vidal A.C."/>
            <person name="Benko-Iseppon A.M."/>
        </authorList>
    </citation>
    <scope>NUCLEOTIDE SEQUENCE [LARGE SCALE GENOMIC DNA]</scope>
    <source>
        <tissue evidence="2">Leaves</tissue>
    </source>
</reference>
<evidence type="ECO:0000313" key="2">
    <source>
        <dbReference type="EMBL" id="MED6156899.1"/>
    </source>
</evidence>
<organism evidence="2 3">
    <name type="scientific">Stylosanthes scabra</name>
    <dbReference type="NCBI Taxonomy" id="79078"/>
    <lineage>
        <taxon>Eukaryota</taxon>
        <taxon>Viridiplantae</taxon>
        <taxon>Streptophyta</taxon>
        <taxon>Embryophyta</taxon>
        <taxon>Tracheophyta</taxon>
        <taxon>Spermatophyta</taxon>
        <taxon>Magnoliopsida</taxon>
        <taxon>eudicotyledons</taxon>
        <taxon>Gunneridae</taxon>
        <taxon>Pentapetalae</taxon>
        <taxon>rosids</taxon>
        <taxon>fabids</taxon>
        <taxon>Fabales</taxon>
        <taxon>Fabaceae</taxon>
        <taxon>Papilionoideae</taxon>
        <taxon>50 kb inversion clade</taxon>
        <taxon>dalbergioids sensu lato</taxon>
        <taxon>Dalbergieae</taxon>
        <taxon>Pterocarpus clade</taxon>
        <taxon>Stylosanthes</taxon>
    </lineage>
</organism>
<evidence type="ECO:0000256" key="1">
    <source>
        <dbReference type="SAM" id="MobiDB-lite"/>
    </source>
</evidence>
<dbReference type="Proteomes" id="UP001341840">
    <property type="component" value="Unassembled WGS sequence"/>
</dbReference>
<gene>
    <name evidence="2" type="ORF">PIB30_018643</name>
</gene>
<sequence length="144" mass="17177">MVNTTGTRHPPSSSCVPLHRISVALRHLRHSTWLTHLHQHHPNPQCRRHVNRLFCLIDQLQEYMRQNGLLPPNPVHSSSSHHPPRPRRQSLEERRMHQHQLRESLARIRQCLRPLQQYLRFHQPNHVTPYHQSLTIISVFTTRL</sequence>
<protein>
    <submittedName>
        <fullName evidence="2">Uncharacterized protein</fullName>
    </submittedName>
</protein>
<accession>A0ABU6U7W8</accession>
<feature type="region of interest" description="Disordered" evidence="1">
    <location>
        <begin position="67"/>
        <end position="99"/>
    </location>
</feature>
<name>A0ABU6U7W8_9FABA</name>
<dbReference type="EMBL" id="JASCZI010120885">
    <property type="protein sequence ID" value="MED6156899.1"/>
    <property type="molecule type" value="Genomic_DNA"/>
</dbReference>
<feature type="compositionally biased region" description="Basic and acidic residues" evidence="1">
    <location>
        <begin position="89"/>
        <end position="99"/>
    </location>
</feature>
<comment type="caution">
    <text evidence="2">The sequence shown here is derived from an EMBL/GenBank/DDBJ whole genome shotgun (WGS) entry which is preliminary data.</text>
</comment>
<keyword evidence="3" id="KW-1185">Reference proteome</keyword>
<proteinExistence type="predicted"/>
<evidence type="ECO:0000313" key="3">
    <source>
        <dbReference type="Proteomes" id="UP001341840"/>
    </source>
</evidence>